<keyword evidence="5" id="KW-1185">Reference proteome</keyword>
<dbReference type="Gene3D" id="1.25.10.10">
    <property type="entry name" value="Leucine-rich Repeat Variant"/>
    <property type="match status" value="3"/>
</dbReference>
<proteinExistence type="predicted"/>
<sequence length="1291" mass="141900">MDHDNRATQPSVCQLILGSQLNETDPSFLPSEEKDLSRRIIRPYMKPETIVDHGINSDLPNSGVKNCNSSLSITEGLSDSRATNSFNTRISDLSHTSERRTRRVGKTKNVFVSELTMDVKAPQTKNSASRGELNVSSHGTNSQNIIQSMELTESQKVKNPPLEMETLVSDQSAVNGGKNAPESLKLRKLHVRLPSIASINSIGNGQNLNPGAILQDSTKSYSAVNITSQTNAAISESDPSTIETVTDTVKDLSSSDANFLEKEPFIENPKTQTTFTQSHQKGTQRLLDASKSSEGHTALFLKQANKDKTRRDSVSAMPSRAHRKQSPVKQRRVSLAPNPHIPKRRTSIKDQLTIIKPHVQQSHGKSKLNFPNSIKELLRNEGLADCHVHEDTVTISCPIYTVKKGDRVISLTDWVTLESAVHRNHPGLLVVKSPSTSATSVASTEVSTIGLSASSPEITQTTELASTMPPSNTHDVVKHIDCDIDDKNITETKVNKNLEPINVCINHMTNNPENFEIQLTGCKTVGQYAHIETLQVLLAKHEAIQCVFNAMQQFPDKDELHKTASASILQMASSSEANCEMICKCDGISILINTLRRYCDNINVTRTILTIFGYISATEELCFDMIQHCVHSEVMGAMSRHSQDAHVVKQCCFILGNLVITEDTAKQIMLVGGVHTIISVMYKFHDNHTILENGCRALGSFAAFDNSCLDVAQAGGTKTVLSVLEQTKDDVTVQECALWALACLTSMGDTCEELVELDGVDTLLTSIERYGEEETIQEYGVRIICNLAVLDTTSAYMSCNRVLHILIDQLTQYPENLGILDHALSALSHTLLTIENQRLLLNKDGVRKVVEAMATFPEHNGVQEHGCRILGNMGVYEVLRKETEASGASRAVISAMLSLQMSTEIQEYGCMALMNLTADVQVNKIQVMKNGGVSALLTCIRNFENDTCMLLGALKALGNIISLEGVCHDVLDDNGLRTIITVSNRNIDSIEIQTFCSMILCGLSALTDLPFEMTESIDDTLLRILGECCNNADICLYFCQTMENIITTENGYRIFIKDDRLPVILQCMSKFIYHADIQQAGCKIIAILAMGCESTGLITPEAVDGILQVMRTFKSHTELQIICCGAISCLLENDCDVDKVIIQNGGIDCISTALELHPTEHRLHVLALMVLASLAPIVKGDKVDEVHRIVIMAMGRFMENHEIQSYGCTAICRLQLNGDDMEVDNILSSVRHALRRHSSQGDVLKSAGSLLRRMSEAGHAEGVDGVLGSALPNLPDFFWRTVKQTKPNKLC</sequence>
<evidence type="ECO:0000256" key="1">
    <source>
        <dbReference type="ARBA" id="ARBA00022737"/>
    </source>
</evidence>
<dbReference type="PANTHER" id="PTHR22895:SF0">
    <property type="entry name" value="ARMADILLO REPEAT-CONTAINING PROTEIN 6"/>
    <property type="match status" value="1"/>
</dbReference>
<dbReference type="EMBL" id="JAZGQO010000018">
    <property type="protein sequence ID" value="KAK6168117.1"/>
    <property type="molecule type" value="Genomic_DNA"/>
</dbReference>
<dbReference type="InterPro" id="IPR000225">
    <property type="entry name" value="Armadillo"/>
</dbReference>
<reference evidence="4 5" key="1">
    <citation type="submission" date="2024-01" db="EMBL/GenBank/DDBJ databases">
        <title>The genome of the rayed Mediterranean limpet Patella caerulea (Linnaeus, 1758).</title>
        <authorList>
            <person name="Anh-Thu Weber A."/>
            <person name="Halstead-Nussloch G."/>
        </authorList>
    </citation>
    <scope>NUCLEOTIDE SEQUENCE [LARGE SCALE GENOMIC DNA]</scope>
    <source>
        <strain evidence="4">AATW-2023a</strain>
        <tissue evidence="4">Whole specimen</tissue>
    </source>
</reference>
<dbReference type="SMART" id="SM00185">
    <property type="entry name" value="ARM"/>
    <property type="match status" value="8"/>
</dbReference>
<dbReference type="InterPro" id="IPR011989">
    <property type="entry name" value="ARM-like"/>
</dbReference>
<feature type="domain" description="Protein zer-1 homolog-like C-terminal" evidence="3">
    <location>
        <begin position="760"/>
        <end position="1019"/>
    </location>
</feature>
<keyword evidence="1" id="KW-0677">Repeat</keyword>
<evidence type="ECO:0000259" key="3">
    <source>
        <dbReference type="Pfam" id="PF22964"/>
    </source>
</evidence>
<dbReference type="SUPFAM" id="SSF48371">
    <property type="entry name" value="ARM repeat"/>
    <property type="match status" value="2"/>
</dbReference>
<dbReference type="InterPro" id="IPR055142">
    <property type="entry name" value="ZER1-like_C"/>
</dbReference>
<protein>
    <recommendedName>
        <fullName evidence="3">Protein zer-1 homolog-like C-terminal domain-containing protein</fullName>
    </recommendedName>
</protein>
<name>A0AAN8G0S0_PATCE</name>
<feature type="compositionally biased region" description="Basic residues" evidence="2">
    <location>
        <begin position="320"/>
        <end position="332"/>
    </location>
</feature>
<organism evidence="4 5">
    <name type="scientific">Patella caerulea</name>
    <name type="common">Rayed Mediterranean limpet</name>
    <dbReference type="NCBI Taxonomy" id="87958"/>
    <lineage>
        <taxon>Eukaryota</taxon>
        <taxon>Metazoa</taxon>
        <taxon>Spiralia</taxon>
        <taxon>Lophotrochozoa</taxon>
        <taxon>Mollusca</taxon>
        <taxon>Gastropoda</taxon>
        <taxon>Patellogastropoda</taxon>
        <taxon>Patelloidea</taxon>
        <taxon>Patellidae</taxon>
        <taxon>Patella</taxon>
    </lineage>
</organism>
<accession>A0AAN8G0S0</accession>
<feature type="region of interest" description="Disordered" evidence="2">
    <location>
        <begin position="305"/>
        <end position="332"/>
    </location>
</feature>
<comment type="caution">
    <text evidence="4">The sequence shown here is derived from an EMBL/GenBank/DDBJ whole genome shotgun (WGS) entry which is preliminary data.</text>
</comment>
<gene>
    <name evidence="4" type="ORF">SNE40_022010</name>
</gene>
<evidence type="ECO:0000313" key="5">
    <source>
        <dbReference type="Proteomes" id="UP001347796"/>
    </source>
</evidence>
<dbReference type="Pfam" id="PF22964">
    <property type="entry name" value="ZER1-like_2nd"/>
    <property type="match status" value="1"/>
</dbReference>
<evidence type="ECO:0000313" key="4">
    <source>
        <dbReference type="EMBL" id="KAK6168117.1"/>
    </source>
</evidence>
<dbReference type="InterPro" id="IPR016024">
    <property type="entry name" value="ARM-type_fold"/>
</dbReference>
<dbReference type="Proteomes" id="UP001347796">
    <property type="component" value="Unassembled WGS sequence"/>
</dbReference>
<dbReference type="PANTHER" id="PTHR22895">
    <property type="entry name" value="ARMADILLO REPEAT-CONTAINING PROTEIN 6"/>
    <property type="match status" value="1"/>
</dbReference>
<evidence type="ECO:0000256" key="2">
    <source>
        <dbReference type="SAM" id="MobiDB-lite"/>
    </source>
</evidence>